<dbReference type="CDD" id="cd21157">
    <property type="entry name" value="PUA_G5K"/>
    <property type="match status" value="1"/>
</dbReference>
<evidence type="ECO:0000256" key="3">
    <source>
        <dbReference type="ARBA" id="ARBA00022650"/>
    </source>
</evidence>
<reference evidence="12" key="1">
    <citation type="submission" date="2017-02" db="EMBL/GenBank/DDBJ databases">
        <authorList>
            <person name="Mornico D."/>
        </authorList>
    </citation>
    <scope>NUCLEOTIDE SEQUENCE [LARGE SCALE GENOMIC DNA]</scope>
</reference>
<dbReference type="CDD" id="cd04242">
    <property type="entry name" value="AAK_G5K_ProB"/>
    <property type="match status" value="1"/>
</dbReference>
<dbReference type="InterPro" id="IPR002478">
    <property type="entry name" value="PUA"/>
</dbReference>
<evidence type="ECO:0000259" key="10">
    <source>
        <dbReference type="SMART" id="SM00359"/>
    </source>
</evidence>
<dbReference type="AlphaFoldDB" id="A0A1R4EHG6"/>
<feature type="domain" description="PUA" evidence="10">
    <location>
        <begin position="314"/>
        <end position="398"/>
    </location>
</feature>
<dbReference type="InterPro" id="IPR015947">
    <property type="entry name" value="PUA-like_sf"/>
</dbReference>
<keyword evidence="4 8" id="KW-0808">Transferase</keyword>
<proteinExistence type="inferred from homology"/>
<dbReference type="InterPro" id="IPR001057">
    <property type="entry name" value="Glu/AcGlu_kinase"/>
</dbReference>
<feature type="binding site" evidence="8">
    <location>
        <begin position="206"/>
        <end position="207"/>
    </location>
    <ligand>
        <name>ATP</name>
        <dbReference type="ChEBI" id="CHEBI:30616"/>
    </ligand>
</feature>
<dbReference type="EMBL" id="FUGD01000115">
    <property type="protein sequence ID" value="SJM37965.1"/>
    <property type="molecule type" value="Genomic_DNA"/>
</dbReference>
<dbReference type="STRING" id="1945520.A1019T_01950"/>
<accession>A0A1R4EHG6</accession>
<dbReference type="SUPFAM" id="SSF88697">
    <property type="entry name" value="PUA domain-like"/>
    <property type="match status" value="1"/>
</dbReference>
<keyword evidence="2 8" id="KW-0028">Amino-acid biosynthesis</keyword>
<comment type="subcellular location">
    <subcellularLocation>
        <location evidence="8">Cytoplasm</location>
    </subcellularLocation>
</comment>
<keyword evidence="12" id="KW-1185">Reference proteome</keyword>
<dbReference type="FunFam" id="3.40.1160.10:FF:000018">
    <property type="entry name" value="Glutamate 5-kinase"/>
    <property type="match status" value="1"/>
</dbReference>
<dbReference type="Proteomes" id="UP000188169">
    <property type="component" value="Unassembled WGS sequence"/>
</dbReference>
<keyword evidence="1 8" id="KW-0963">Cytoplasm</keyword>
<dbReference type="PIRSF" id="PIRSF000729">
    <property type="entry name" value="GK"/>
    <property type="match status" value="1"/>
</dbReference>
<dbReference type="PRINTS" id="PR00474">
    <property type="entry name" value="GLU5KINASE"/>
</dbReference>
<evidence type="ECO:0000313" key="11">
    <source>
        <dbReference type="EMBL" id="SJM37965.1"/>
    </source>
</evidence>
<dbReference type="NCBIfam" id="TIGR00451">
    <property type="entry name" value="unchar_dom_2"/>
    <property type="match status" value="1"/>
</dbReference>
<feature type="binding site" evidence="8">
    <location>
        <position position="47"/>
    </location>
    <ligand>
        <name>ATP</name>
        <dbReference type="ChEBI" id="CHEBI:30616"/>
    </ligand>
</feature>
<feature type="region of interest" description="Disordered" evidence="9">
    <location>
        <begin position="1"/>
        <end position="31"/>
    </location>
</feature>
<name>A0A1R4EHG6_9GAMM</name>
<comment type="pathway">
    <text evidence="8">Amino-acid biosynthesis; L-proline biosynthesis; L-glutamate 5-semialdehyde from L-glutamate: step 1/2.</text>
</comment>
<dbReference type="Pfam" id="PF01472">
    <property type="entry name" value="PUA"/>
    <property type="match status" value="1"/>
</dbReference>
<gene>
    <name evidence="8 11" type="primary">proB</name>
    <name evidence="11" type="ORF">A1019T_01950</name>
</gene>
<dbReference type="InterPro" id="IPR036393">
    <property type="entry name" value="AceGlu_kinase-like_sf"/>
</dbReference>
<dbReference type="PROSITE" id="PS50890">
    <property type="entry name" value="PUA"/>
    <property type="match status" value="1"/>
</dbReference>
<evidence type="ECO:0000256" key="1">
    <source>
        <dbReference type="ARBA" id="ARBA00022490"/>
    </source>
</evidence>
<dbReference type="SUPFAM" id="SSF53633">
    <property type="entry name" value="Carbamate kinase-like"/>
    <property type="match status" value="1"/>
</dbReference>
<comment type="catalytic activity">
    <reaction evidence="8">
        <text>L-glutamate + ATP = L-glutamyl 5-phosphate + ADP</text>
        <dbReference type="Rhea" id="RHEA:14877"/>
        <dbReference type="ChEBI" id="CHEBI:29985"/>
        <dbReference type="ChEBI" id="CHEBI:30616"/>
        <dbReference type="ChEBI" id="CHEBI:58274"/>
        <dbReference type="ChEBI" id="CHEBI:456216"/>
        <dbReference type="EC" id="2.7.2.11"/>
    </reaction>
</comment>
<dbReference type="Pfam" id="PF00696">
    <property type="entry name" value="AA_kinase"/>
    <property type="match status" value="1"/>
</dbReference>
<dbReference type="Gene3D" id="2.30.130.10">
    <property type="entry name" value="PUA domain"/>
    <property type="match status" value="1"/>
</dbReference>
<organism evidence="11 12">
    <name type="scientific">Psychrobacter pasteurii</name>
    <dbReference type="NCBI Taxonomy" id="1945520"/>
    <lineage>
        <taxon>Bacteria</taxon>
        <taxon>Pseudomonadati</taxon>
        <taxon>Pseudomonadota</taxon>
        <taxon>Gammaproteobacteria</taxon>
        <taxon>Moraxellales</taxon>
        <taxon>Moraxellaceae</taxon>
        <taxon>Psychrobacter</taxon>
    </lineage>
</organism>
<dbReference type="InterPro" id="IPR011529">
    <property type="entry name" value="Glu_5kinase"/>
</dbReference>
<dbReference type="Gene3D" id="3.40.1160.10">
    <property type="entry name" value="Acetylglutamate kinase-like"/>
    <property type="match status" value="2"/>
</dbReference>
<evidence type="ECO:0000313" key="12">
    <source>
        <dbReference type="Proteomes" id="UP000188169"/>
    </source>
</evidence>
<dbReference type="NCBIfam" id="TIGR01027">
    <property type="entry name" value="proB"/>
    <property type="match status" value="1"/>
</dbReference>
<evidence type="ECO:0000256" key="2">
    <source>
        <dbReference type="ARBA" id="ARBA00022605"/>
    </source>
</evidence>
<feature type="binding site" evidence="8">
    <location>
        <position position="87"/>
    </location>
    <ligand>
        <name>substrate</name>
    </ligand>
</feature>
<dbReference type="PANTHER" id="PTHR43654:SF1">
    <property type="entry name" value="ISOPENTENYL PHOSPHATE KINASE"/>
    <property type="match status" value="1"/>
</dbReference>
<dbReference type="EC" id="2.7.2.11" evidence="8"/>
<dbReference type="GO" id="GO:0055129">
    <property type="term" value="P:L-proline biosynthetic process"/>
    <property type="evidence" value="ECO:0007669"/>
    <property type="project" value="UniProtKB-UniRule"/>
</dbReference>
<evidence type="ECO:0000256" key="7">
    <source>
        <dbReference type="ARBA" id="ARBA00022840"/>
    </source>
</evidence>
<evidence type="ECO:0000256" key="5">
    <source>
        <dbReference type="ARBA" id="ARBA00022741"/>
    </source>
</evidence>
<dbReference type="PANTHER" id="PTHR43654">
    <property type="entry name" value="GLUTAMATE 5-KINASE"/>
    <property type="match status" value="1"/>
</dbReference>
<feature type="binding site" evidence="8">
    <location>
        <position position="186"/>
    </location>
    <ligand>
        <name>substrate</name>
    </ligand>
</feature>
<dbReference type="InterPro" id="IPR019797">
    <property type="entry name" value="Glutamate_5-kinase_CS"/>
</dbReference>
<dbReference type="GO" id="GO:0003723">
    <property type="term" value="F:RNA binding"/>
    <property type="evidence" value="ECO:0007669"/>
    <property type="project" value="InterPro"/>
</dbReference>
<evidence type="ECO:0000256" key="9">
    <source>
        <dbReference type="SAM" id="MobiDB-lite"/>
    </source>
</evidence>
<comment type="similarity">
    <text evidence="8">Belongs to the glutamate 5-kinase family.</text>
</comment>
<dbReference type="InterPro" id="IPR036974">
    <property type="entry name" value="PUA_sf"/>
</dbReference>
<dbReference type="InterPro" id="IPR001048">
    <property type="entry name" value="Asp/Glu/Uridylate_kinase"/>
</dbReference>
<dbReference type="HAMAP" id="MF_00456">
    <property type="entry name" value="ProB"/>
    <property type="match status" value="1"/>
</dbReference>
<dbReference type="RefSeq" id="WP_425272068.1">
    <property type="nucleotide sequence ID" value="NZ_FUGD01000115.1"/>
</dbReference>
<protein>
    <recommendedName>
        <fullName evidence="8">Glutamate 5-kinase</fullName>
        <ecNumber evidence="8">2.7.2.11</ecNumber>
    </recommendedName>
    <alternativeName>
        <fullName evidence="8">Gamma-glutamyl kinase</fullName>
        <shortName evidence="8">GK</shortName>
    </alternativeName>
</protein>
<feature type="compositionally biased region" description="Polar residues" evidence="9">
    <location>
        <begin position="1"/>
        <end position="16"/>
    </location>
</feature>
<dbReference type="InterPro" id="IPR005715">
    <property type="entry name" value="Glu_5kinase/COase_Synthase"/>
</dbReference>
<dbReference type="GO" id="GO:0005829">
    <property type="term" value="C:cytosol"/>
    <property type="evidence" value="ECO:0007669"/>
    <property type="project" value="TreeGrafter"/>
</dbReference>
<keyword evidence="7 8" id="KW-0067">ATP-binding</keyword>
<dbReference type="UniPathway" id="UPA00098">
    <property type="reaction ID" value="UER00359"/>
</dbReference>
<evidence type="ECO:0000256" key="6">
    <source>
        <dbReference type="ARBA" id="ARBA00022777"/>
    </source>
</evidence>
<dbReference type="GO" id="GO:0005524">
    <property type="term" value="F:ATP binding"/>
    <property type="evidence" value="ECO:0007669"/>
    <property type="project" value="UniProtKB-KW"/>
</dbReference>
<feature type="binding site" evidence="8">
    <location>
        <begin position="247"/>
        <end position="253"/>
    </location>
    <ligand>
        <name>ATP</name>
        <dbReference type="ChEBI" id="CHEBI:30616"/>
    </ligand>
</feature>
<dbReference type="InterPro" id="IPR004521">
    <property type="entry name" value="Uncharacterised_CHP00451"/>
</dbReference>
<dbReference type="PROSITE" id="PS00902">
    <property type="entry name" value="GLUTAMATE_5_KINASE"/>
    <property type="match status" value="1"/>
</dbReference>
<keyword evidence="3 8" id="KW-0641">Proline biosynthesis</keyword>
<sequence>MSANNNQKSSKVSKPKNSIPKPIDSDSEDNRFATKNRSFDLQRVIVKIGSSLLTNNGKGLDRTAIYEWASQIAKLHNEGKEVILVSSGAVAEGLVRMGLDERPKKLEALQACAAIGQMGLIETWSSALIQSGVRSAQILLTHDDLSNRERYLNTANTLHKLLAWRVLPVINENDTITVDEIKFGDNDTLGAMAAAMVSADLYIILTDQDGVFTDNPRENPNAKMIRQERAMADYLFDIAGEGGKLGSGGMLTKIRAGRLAAMGGCPTVIANGSLDKVITRVVEGESVGTLLQTNQEDKIIARKQWLAAHLRMAGTLFIDSGAVHAITVQGKSLLPVGVVDIHGDFDEGDVVAVVDETTKERIAVGQVNFSSEEAKCVARKRTQSFDKILGESEERVVMIHRDDMAILNK</sequence>
<keyword evidence="5 8" id="KW-0547">Nucleotide-binding</keyword>
<evidence type="ECO:0000256" key="8">
    <source>
        <dbReference type="HAMAP-Rule" id="MF_00456"/>
    </source>
</evidence>
<dbReference type="InterPro" id="IPR041739">
    <property type="entry name" value="G5K_ProB"/>
</dbReference>
<evidence type="ECO:0000256" key="4">
    <source>
        <dbReference type="ARBA" id="ARBA00022679"/>
    </source>
</evidence>
<keyword evidence="6 8" id="KW-0418">Kinase</keyword>
<comment type="function">
    <text evidence="8">Catalyzes the transfer of a phosphate group to glutamate to form L-glutamate 5-phosphate.</text>
</comment>
<feature type="binding site" evidence="8">
    <location>
        <position position="174"/>
    </location>
    <ligand>
        <name>substrate</name>
    </ligand>
</feature>
<dbReference type="SMART" id="SM00359">
    <property type="entry name" value="PUA"/>
    <property type="match status" value="1"/>
</dbReference>
<dbReference type="GO" id="GO:0004349">
    <property type="term" value="F:glutamate 5-kinase activity"/>
    <property type="evidence" value="ECO:0007669"/>
    <property type="project" value="UniProtKB-UniRule"/>
</dbReference>